<sequence length="225" mass="23829">MIGPVLSSSAFQRYSGAGVNVVFDGNSLVAGFQASSQAKSTPSQMAALPPLSGAVSVTNIGVSGQTINQMRGRGSQYADGAYVAGKKNILLAWEGTNTVCNNGSAKTGLAAAADMASYVKERLAAHPDWVIVMMTTLPRFGIEAWSIPDGNAQLQAYDDYLRANWRAMGCKGLVDVRARGVFTYTGPTMSAVMSPYMAETIHCNDLGYGLIAQYCATGLRRLPVR</sequence>
<dbReference type="KEGG" id="mfy:HH212_26205"/>
<dbReference type="InterPro" id="IPR036514">
    <property type="entry name" value="SGNH_hydro_sf"/>
</dbReference>
<dbReference type="CDD" id="cd00229">
    <property type="entry name" value="SGNH_hydrolase"/>
    <property type="match status" value="1"/>
</dbReference>
<dbReference type="Proteomes" id="UP000502415">
    <property type="component" value="Chromosome"/>
</dbReference>
<evidence type="ECO:0000259" key="1">
    <source>
        <dbReference type="Pfam" id="PF13472"/>
    </source>
</evidence>
<dbReference type="SUPFAM" id="SSF52266">
    <property type="entry name" value="SGNH hydrolase"/>
    <property type="match status" value="1"/>
</dbReference>
<dbReference type="Pfam" id="PF13472">
    <property type="entry name" value="Lipase_GDSL_2"/>
    <property type="match status" value="1"/>
</dbReference>
<dbReference type="AlphaFoldDB" id="A0A7Z2W232"/>
<keyword evidence="3" id="KW-1185">Reference proteome</keyword>
<feature type="domain" description="SGNH hydrolase-type esterase" evidence="1">
    <location>
        <begin position="25"/>
        <end position="209"/>
    </location>
</feature>
<dbReference type="GO" id="GO:0016788">
    <property type="term" value="F:hydrolase activity, acting on ester bonds"/>
    <property type="evidence" value="ECO:0007669"/>
    <property type="project" value="UniProtKB-ARBA"/>
</dbReference>
<evidence type="ECO:0000313" key="3">
    <source>
        <dbReference type="Proteomes" id="UP000502415"/>
    </source>
</evidence>
<dbReference type="RefSeq" id="WP_170205133.1">
    <property type="nucleotide sequence ID" value="NZ_CP051685.1"/>
</dbReference>
<reference evidence="2 3" key="1">
    <citation type="submission" date="2020-04" db="EMBL/GenBank/DDBJ databases">
        <title>Genome sequencing of novel species.</title>
        <authorList>
            <person name="Heo J."/>
            <person name="Kim S.-J."/>
            <person name="Kim J.-S."/>
            <person name="Hong S.-B."/>
            <person name="Kwon S.-W."/>
        </authorList>
    </citation>
    <scope>NUCLEOTIDE SEQUENCE [LARGE SCALE GENOMIC DNA]</scope>
    <source>
        <strain evidence="2 3">GN2-R2</strain>
    </source>
</reference>
<accession>A0A7Z2W232</accession>
<dbReference type="InterPro" id="IPR013830">
    <property type="entry name" value="SGNH_hydro"/>
</dbReference>
<protein>
    <submittedName>
        <fullName evidence="2">SGNH/GDSL hydrolase family protein</fullName>
    </submittedName>
</protein>
<dbReference type="EMBL" id="CP051685">
    <property type="protein sequence ID" value="QJE03052.1"/>
    <property type="molecule type" value="Genomic_DNA"/>
</dbReference>
<proteinExistence type="predicted"/>
<name>A0A7Z2W232_9BURK</name>
<organism evidence="2 3">
    <name type="scientific">Massilia forsythiae</name>
    <dbReference type="NCBI Taxonomy" id="2728020"/>
    <lineage>
        <taxon>Bacteria</taxon>
        <taxon>Pseudomonadati</taxon>
        <taxon>Pseudomonadota</taxon>
        <taxon>Betaproteobacteria</taxon>
        <taxon>Burkholderiales</taxon>
        <taxon>Oxalobacteraceae</taxon>
        <taxon>Telluria group</taxon>
        <taxon>Massilia</taxon>
    </lineage>
</organism>
<gene>
    <name evidence="2" type="ORF">HH212_26205</name>
</gene>
<dbReference type="Gene3D" id="3.40.50.1110">
    <property type="entry name" value="SGNH hydrolase"/>
    <property type="match status" value="1"/>
</dbReference>
<keyword evidence="2" id="KW-0378">Hydrolase</keyword>
<evidence type="ECO:0000313" key="2">
    <source>
        <dbReference type="EMBL" id="QJE03052.1"/>
    </source>
</evidence>